<name>A0ACC0J309_9ERIC</name>
<accession>A0ACC0J309</accession>
<dbReference type="Proteomes" id="UP001060215">
    <property type="component" value="Chromosome 1"/>
</dbReference>
<dbReference type="EMBL" id="CM045758">
    <property type="protein sequence ID" value="KAI8032582.1"/>
    <property type="molecule type" value="Genomic_DNA"/>
</dbReference>
<organism evidence="1 2">
    <name type="scientific">Camellia lanceoleosa</name>
    <dbReference type="NCBI Taxonomy" id="1840588"/>
    <lineage>
        <taxon>Eukaryota</taxon>
        <taxon>Viridiplantae</taxon>
        <taxon>Streptophyta</taxon>
        <taxon>Embryophyta</taxon>
        <taxon>Tracheophyta</taxon>
        <taxon>Spermatophyta</taxon>
        <taxon>Magnoliopsida</taxon>
        <taxon>eudicotyledons</taxon>
        <taxon>Gunneridae</taxon>
        <taxon>Pentapetalae</taxon>
        <taxon>asterids</taxon>
        <taxon>Ericales</taxon>
        <taxon>Theaceae</taxon>
        <taxon>Camellia</taxon>
    </lineage>
</organism>
<proteinExistence type="predicted"/>
<protein>
    <submittedName>
        <fullName evidence="1">Dihydrofolate synthetase</fullName>
    </submittedName>
</protein>
<sequence length="119" mass="12922">MSKPTYFPSRLFIFVRFPLKFFFVYIVCSPFPIRRSTRDLLMVSLAFSLFAQEKVDIAIIVVNDGLGGAQDAKNIISSSGLADSVITTVGAEHLAALGGSLESIAIEKSGIIKHGHPHN</sequence>
<comment type="caution">
    <text evidence="1">The sequence shown here is derived from an EMBL/GenBank/DDBJ whole genome shotgun (WGS) entry which is preliminary data.</text>
</comment>
<evidence type="ECO:0000313" key="2">
    <source>
        <dbReference type="Proteomes" id="UP001060215"/>
    </source>
</evidence>
<gene>
    <name evidence="1" type="ORF">LOK49_LG01G03187</name>
</gene>
<evidence type="ECO:0000313" key="1">
    <source>
        <dbReference type="EMBL" id="KAI8032582.1"/>
    </source>
</evidence>
<reference evidence="1 2" key="1">
    <citation type="journal article" date="2022" name="Plant J.">
        <title>Chromosome-level genome of Camellia lanceoleosa provides a valuable resource for understanding genome evolution and self-incompatibility.</title>
        <authorList>
            <person name="Gong W."/>
            <person name="Xiao S."/>
            <person name="Wang L."/>
            <person name="Liao Z."/>
            <person name="Chang Y."/>
            <person name="Mo W."/>
            <person name="Hu G."/>
            <person name="Li W."/>
            <person name="Zhao G."/>
            <person name="Zhu H."/>
            <person name="Hu X."/>
            <person name="Ji K."/>
            <person name="Xiang X."/>
            <person name="Song Q."/>
            <person name="Yuan D."/>
            <person name="Jin S."/>
            <person name="Zhang L."/>
        </authorList>
    </citation>
    <scope>NUCLEOTIDE SEQUENCE [LARGE SCALE GENOMIC DNA]</scope>
    <source>
        <strain evidence="1">SQ_2022a</strain>
    </source>
</reference>
<keyword evidence="2" id="KW-1185">Reference proteome</keyword>